<dbReference type="AlphaFoldDB" id="A0A0E9WIW8"/>
<accession>A0A0E9WIW8</accession>
<protein>
    <submittedName>
        <fullName evidence="2">Uncharacterized protein</fullName>
    </submittedName>
</protein>
<evidence type="ECO:0000313" key="2">
    <source>
        <dbReference type="EMBL" id="JAH89433.1"/>
    </source>
</evidence>
<feature type="region of interest" description="Disordered" evidence="1">
    <location>
        <begin position="1"/>
        <end position="23"/>
    </location>
</feature>
<evidence type="ECO:0000256" key="1">
    <source>
        <dbReference type="SAM" id="MobiDB-lite"/>
    </source>
</evidence>
<organism evidence="2">
    <name type="scientific">Anguilla anguilla</name>
    <name type="common">European freshwater eel</name>
    <name type="synonym">Muraena anguilla</name>
    <dbReference type="NCBI Taxonomy" id="7936"/>
    <lineage>
        <taxon>Eukaryota</taxon>
        <taxon>Metazoa</taxon>
        <taxon>Chordata</taxon>
        <taxon>Craniata</taxon>
        <taxon>Vertebrata</taxon>
        <taxon>Euteleostomi</taxon>
        <taxon>Actinopterygii</taxon>
        <taxon>Neopterygii</taxon>
        <taxon>Teleostei</taxon>
        <taxon>Anguilliformes</taxon>
        <taxon>Anguillidae</taxon>
        <taxon>Anguilla</taxon>
    </lineage>
</organism>
<reference evidence="2" key="1">
    <citation type="submission" date="2014-11" db="EMBL/GenBank/DDBJ databases">
        <authorList>
            <person name="Amaro Gonzalez C."/>
        </authorList>
    </citation>
    <scope>NUCLEOTIDE SEQUENCE</scope>
</reference>
<sequence length="74" mass="8930">MKHNKKMEGKNKTKKQKTSERPYRTGQVIYTDLNWQPHRLYSHLQHALAGRMRHKLHILFTILLRVMQHIDLAN</sequence>
<name>A0A0E9WIW8_ANGAN</name>
<reference evidence="2" key="2">
    <citation type="journal article" date="2015" name="Fish Shellfish Immunol.">
        <title>Early steps in the European eel (Anguilla anguilla)-Vibrio vulnificus interaction in the gills: Role of the RtxA13 toxin.</title>
        <authorList>
            <person name="Callol A."/>
            <person name="Pajuelo D."/>
            <person name="Ebbesson L."/>
            <person name="Teles M."/>
            <person name="MacKenzie S."/>
            <person name="Amaro C."/>
        </authorList>
    </citation>
    <scope>NUCLEOTIDE SEQUENCE</scope>
</reference>
<proteinExistence type="predicted"/>
<dbReference type="EMBL" id="GBXM01019144">
    <property type="protein sequence ID" value="JAH89433.1"/>
    <property type="molecule type" value="Transcribed_RNA"/>
</dbReference>